<dbReference type="PANTHER" id="PTHR19848:SF8">
    <property type="entry name" value="F-BOX AND WD REPEAT DOMAIN CONTAINING 7"/>
    <property type="match status" value="1"/>
</dbReference>
<dbReference type="PANTHER" id="PTHR19848">
    <property type="entry name" value="WD40 REPEAT PROTEIN"/>
    <property type="match status" value="1"/>
</dbReference>
<dbReference type="EMBL" id="RSDZ01000212">
    <property type="protein sequence ID" value="RXG41467.1"/>
    <property type="molecule type" value="Genomic_DNA"/>
</dbReference>
<dbReference type="InterPro" id="IPR019775">
    <property type="entry name" value="WD40_repeat_CS"/>
</dbReference>
<feature type="repeat" description="WD" evidence="3">
    <location>
        <begin position="1293"/>
        <end position="1334"/>
    </location>
</feature>
<feature type="repeat" description="WD" evidence="3">
    <location>
        <begin position="1544"/>
        <end position="1584"/>
    </location>
</feature>
<sequence>MDYPDVTREHVTLQFLKDQKSQGFDFPNVFHHFETGLRYFLIVSRVPGQLLDEAWPSLDETKRHYYIGQVAEICNRLAAWKGDIVGGVDGRQLLERYLVKGNSKMTDALSPQQLLKNCTEMSMDISTLVFYHCDLGPTNILVNVSTGSLGIIDWELAGYVPIEWENEIEQTRKGRWGQMEQVVRAGLERTAKEAAIKQGIQDGMQAVCAVKGIVDKAVQASPEAAVAWVGVCFALEILSNPITEAGINRQGLTYVVSRTDWYWNLAGLLLDENRSETSSAGLRYQLEKHVAQLYQKLLLYQMKSACLNYRNRGAVFLRDMLRLDNWDGSLDEIRNAEDAVRRDSEQYNTEQIRSHLQAIAIAAGSQEMKLQDIYLAIQDEKKQQCLQDLRVTDPRDDKARIESTKGGLREDSYRWILDHPDFIGWRDGPQNQLLWIKGDPGKGKTMLLCGIIDQLNSTPTKAGQPAYFFCQGTDARLNNAAAVLRSLIYFLIIQNPPLISYVQDQYDYAGKLLFEDANAWVALSRMLSRMLDDTILEDKILIVDALDECVTDLQRLLKFIYESSSSSRAKWVVSSRNRPEIEQQLKLGGLGLELSLESRHNAKHVSHAVNAYIDSKVSEIQSLKDHDQESYRVRDILRQKANGTFLWVALVAQELQAANSWDIPQVLEDLPTSLEEVYDRMMNQIQQLKWENPKFCRLVLSAATLAHRPLHLAELSVLSGLPQMISDKEESMGEIVAMCGSFLKVEDNGVYIIHQSAKDYLSGKASSTIFPTGTTAVHHAIFSRSLKGMSKTLRRNIYKIQHPGLPIREIKAPNPDPLAAMRYSCVFWIDHLCASKEELTDDGAVFSFLKDHFLHWLESLSLLGQLSDRVLSIRKLLHVAQLQSNKSPGLVGFLKDAEKFVLGHWSIIDRVPVQAYGSALVFSPTMSEVKIGQWKERLSFVKKVAGIRDRWDAHQQTLEGHDDTVNAVAFSPDGKTLASASGDHMVLLWDATTGAHLQTLKGHSDSVYAIAFSPDGKTLASASRDHTVRLWDAATSAHQQTLKGHSSWVYAIAFSPDDKTLASASGDHMVLLWDATTGAHLQTLEGHSDSVYAIAFSPDGNTLASASRDHTVRLWDATTGAHRQTLKGHSDSVYAIAFSPDGKTLASASRDHTVRLWDAASSAHQQTLKGHSSWVYAVAFSPDDKTLTSASDDHTVRLWDATTGMHLQTLEGHSGSVRAVSFSPDSKTLASASSNKTVQLWDAATSAHQQTLKGHSSWVYAVAFLPGGKTLASASGDHTVRLWDAATGKYKQRLEQSGWVRTVAFSLDGKTLASHSVNNTIQLWDVTTGAHRQTLEGHSGSVRAVVFSLDSKTLASASDDNTVQLWDATTGTHQQTLKGHSSWVYAVAFSPDGKTLASASGDHTVRLWDAATGTHLQTLEHSGWVYAVAFSPDKKTLASASRDGTVRLWDATTGTHQRTLKGHRSWIYAIAFSPDGKTLASASGDHTARLWDATTGMHRQTLEGHSGSVRAVAFSPDSKKLASASNDNTVQLWDATTGTHQQTLKGHSSWVYAITFSPDDKALLSADDCTVRLWDAATGKRRQTLETNQYLRSSAFSDEMDYGSLRLSSDSSDICFDQKPSDHAFVVNDEWS</sequence>
<dbReference type="Pfam" id="PF23414">
    <property type="entry name" value="Beta-prop_EML_2"/>
    <property type="match status" value="1"/>
</dbReference>
<dbReference type="PROSITE" id="PS50082">
    <property type="entry name" value="WD_REPEATS_2"/>
    <property type="match status" value="15"/>
</dbReference>
<comment type="caution">
    <text evidence="5">The sequence shown here is derived from an EMBL/GenBank/DDBJ whole genome shotgun (WGS) entry which is preliminary data.</text>
</comment>
<feature type="repeat" description="WD" evidence="3">
    <location>
        <begin position="1460"/>
        <end position="1501"/>
    </location>
</feature>
<dbReference type="PROSITE" id="PS50294">
    <property type="entry name" value="WD_REPEATS_REGION"/>
    <property type="match status" value="14"/>
</dbReference>
<dbReference type="PRINTS" id="PR00320">
    <property type="entry name" value="GPROTEINBRPT"/>
</dbReference>
<proteinExistence type="predicted"/>
<dbReference type="InterPro" id="IPR015943">
    <property type="entry name" value="WD40/YVTN_repeat-like_dom_sf"/>
</dbReference>
<evidence type="ECO:0000313" key="5">
    <source>
        <dbReference type="EMBL" id="RXG41467.1"/>
    </source>
</evidence>
<dbReference type="InterPro" id="IPR001680">
    <property type="entry name" value="WD40_rpt"/>
</dbReference>
<name>A0A444RK20_VERDA</name>
<dbReference type="InterPro" id="IPR007111">
    <property type="entry name" value="NACHT_NTPase"/>
</dbReference>
<dbReference type="InterPro" id="IPR036322">
    <property type="entry name" value="WD40_repeat_dom_sf"/>
</dbReference>
<keyword evidence="1 3" id="KW-0853">WD repeat</keyword>
<feature type="domain" description="NACHT" evidence="4">
    <location>
        <begin position="432"/>
        <end position="585"/>
    </location>
</feature>
<dbReference type="InterPro" id="IPR020472">
    <property type="entry name" value="WD40_PAC1"/>
</dbReference>
<dbReference type="InterPro" id="IPR031359">
    <property type="entry name" value="NACHT_N"/>
</dbReference>
<evidence type="ECO:0000259" key="4">
    <source>
        <dbReference type="PROSITE" id="PS50837"/>
    </source>
</evidence>
<dbReference type="Pfam" id="PF00400">
    <property type="entry name" value="WD40"/>
    <property type="match status" value="10"/>
</dbReference>
<dbReference type="InterPro" id="IPR027417">
    <property type="entry name" value="P-loop_NTPase"/>
</dbReference>
<dbReference type="InterPro" id="IPR002575">
    <property type="entry name" value="Aminoglycoside_PTrfase"/>
</dbReference>
<feature type="repeat" description="WD" evidence="3">
    <location>
        <begin position="1335"/>
        <end position="1376"/>
    </location>
</feature>
<feature type="repeat" description="WD" evidence="3">
    <location>
        <begin position="1168"/>
        <end position="1209"/>
    </location>
</feature>
<dbReference type="Pfam" id="PF17100">
    <property type="entry name" value="NACHT_N"/>
    <property type="match status" value="1"/>
</dbReference>
<evidence type="ECO:0000313" key="6">
    <source>
        <dbReference type="Proteomes" id="UP000288725"/>
    </source>
</evidence>
<dbReference type="Gene3D" id="3.90.1200.10">
    <property type="match status" value="1"/>
</dbReference>
<dbReference type="Gene3D" id="2.130.10.10">
    <property type="entry name" value="YVTN repeat-like/Quinoprotein amine dehydrogenase"/>
    <property type="match status" value="7"/>
</dbReference>
<reference evidence="5 6" key="1">
    <citation type="submission" date="2018-12" db="EMBL/GenBank/DDBJ databases">
        <title>Genome of Verticillium dahliae isolate Getta Getta.</title>
        <authorList>
            <person name="Gardiner D.M."/>
        </authorList>
    </citation>
    <scope>NUCLEOTIDE SEQUENCE [LARGE SCALE GENOMIC DNA]</scope>
    <source>
        <strain evidence="5 6">Getta Getta</strain>
    </source>
</reference>
<dbReference type="SUPFAM" id="SSF56112">
    <property type="entry name" value="Protein kinase-like (PK-like)"/>
    <property type="match status" value="1"/>
</dbReference>
<gene>
    <name evidence="5" type="ORF">VDGE_30798</name>
</gene>
<feature type="repeat" description="WD" evidence="3">
    <location>
        <begin position="1000"/>
        <end position="1041"/>
    </location>
</feature>
<feature type="repeat" description="WD" evidence="3">
    <location>
        <begin position="1042"/>
        <end position="1083"/>
    </location>
</feature>
<evidence type="ECO:0000256" key="3">
    <source>
        <dbReference type="PROSITE-ProRule" id="PRU00221"/>
    </source>
</evidence>
<dbReference type="CDD" id="cd00200">
    <property type="entry name" value="WD40"/>
    <property type="match status" value="2"/>
</dbReference>
<feature type="repeat" description="WD" evidence="3">
    <location>
        <begin position="1502"/>
        <end position="1543"/>
    </location>
</feature>
<organism evidence="5 6">
    <name type="scientific">Verticillium dahliae</name>
    <name type="common">Verticillium wilt</name>
    <dbReference type="NCBI Taxonomy" id="27337"/>
    <lineage>
        <taxon>Eukaryota</taxon>
        <taxon>Fungi</taxon>
        <taxon>Dikarya</taxon>
        <taxon>Ascomycota</taxon>
        <taxon>Pezizomycotina</taxon>
        <taxon>Sordariomycetes</taxon>
        <taxon>Hypocreomycetidae</taxon>
        <taxon>Glomerellales</taxon>
        <taxon>Plectosphaerellaceae</taxon>
        <taxon>Verticillium</taxon>
    </lineage>
</organism>
<feature type="repeat" description="WD" evidence="3">
    <location>
        <begin position="1084"/>
        <end position="1125"/>
    </location>
</feature>
<dbReference type="SMART" id="SM00320">
    <property type="entry name" value="WD40"/>
    <property type="match status" value="15"/>
</dbReference>
<feature type="repeat" description="WD" evidence="3">
    <location>
        <begin position="1126"/>
        <end position="1167"/>
    </location>
</feature>
<feature type="repeat" description="WD" evidence="3">
    <location>
        <begin position="1210"/>
        <end position="1251"/>
    </location>
</feature>
<feature type="repeat" description="WD" evidence="3">
    <location>
        <begin position="1252"/>
        <end position="1293"/>
    </location>
</feature>
<keyword evidence="2" id="KW-0677">Repeat</keyword>
<dbReference type="InterPro" id="IPR056884">
    <property type="entry name" value="NPHP3-like_N"/>
</dbReference>
<protein>
    <recommendedName>
        <fullName evidence="4">NACHT domain-containing protein</fullName>
    </recommendedName>
</protein>
<dbReference type="PROSITE" id="PS50837">
    <property type="entry name" value="NACHT"/>
    <property type="match status" value="1"/>
</dbReference>
<dbReference type="Pfam" id="PF24883">
    <property type="entry name" value="NPHP3_N"/>
    <property type="match status" value="1"/>
</dbReference>
<feature type="repeat" description="WD" evidence="3">
    <location>
        <begin position="958"/>
        <end position="999"/>
    </location>
</feature>
<dbReference type="SUPFAM" id="SSF50978">
    <property type="entry name" value="WD40 repeat-like"/>
    <property type="match status" value="2"/>
</dbReference>
<feature type="repeat" description="WD" evidence="3">
    <location>
        <begin position="1418"/>
        <end position="1459"/>
    </location>
</feature>
<accession>A0A444RK20</accession>
<feature type="repeat" description="WD" evidence="3">
    <location>
        <begin position="1377"/>
        <end position="1418"/>
    </location>
</feature>
<dbReference type="InterPro" id="IPR055442">
    <property type="entry name" value="Beta-prop_EML-like_2nd"/>
</dbReference>
<evidence type="ECO:0000256" key="2">
    <source>
        <dbReference type="ARBA" id="ARBA00022737"/>
    </source>
</evidence>
<evidence type="ECO:0000256" key="1">
    <source>
        <dbReference type="ARBA" id="ARBA00022574"/>
    </source>
</evidence>
<dbReference type="Proteomes" id="UP000288725">
    <property type="component" value="Unassembled WGS sequence"/>
</dbReference>
<dbReference type="PROSITE" id="PS00678">
    <property type="entry name" value="WD_REPEATS_1"/>
    <property type="match status" value="11"/>
</dbReference>
<dbReference type="InterPro" id="IPR011009">
    <property type="entry name" value="Kinase-like_dom_sf"/>
</dbReference>
<dbReference type="Gene3D" id="3.40.50.300">
    <property type="entry name" value="P-loop containing nucleotide triphosphate hydrolases"/>
    <property type="match status" value="1"/>
</dbReference>
<dbReference type="Pfam" id="PF01636">
    <property type="entry name" value="APH"/>
    <property type="match status" value="1"/>
</dbReference>